<name>A0A9D4MQP9_DREPO</name>
<reference evidence="1" key="1">
    <citation type="journal article" date="2019" name="bioRxiv">
        <title>The Genome of the Zebra Mussel, Dreissena polymorpha: A Resource for Invasive Species Research.</title>
        <authorList>
            <person name="McCartney M.A."/>
            <person name="Auch B."/>
            <person name="Kono T."/>
            <person name="Mallez S."/>
            <person name="Zhang Y."/>
            <person name="Obille A."/>
            <person name="Becker A."/>
            <person name="Abrahante J.E."/>
            <person name="Garbe J."/>
            <person name="Badalamenti J.P."/>
            <person name="Herman A."/>
            <person name="Mangelson H."/>
            <person name="Liachko I."/>
            <person name="Sullivan S."/>
            <person name="Sone E.D."/>
            <person name="Koren S."/>
            <person name="Silverstein K.A.T."/>
            <person name="Beckman K.B."/>
            <person name="Gohl D.M."/>
        </authorList>
    </citation>
    <scope>NUCLEOTIDE SEQUENCE</scope>
    <source>
        <strain evidence="1">Duluth1</strain>
        <tissue evidence="1">Whole animal</tissue>
    </source>
</reference>
<evidence type="ECO:0000313" key="1">
    <source>
        <dbReference type="EMBL" id="KAH3880731.1"/>
    </source>
</evidence>
<comment type="caution">
    <text evidence="1">The sequence shown here is derived from an EMBL/GenBank/DDBJ whole genome shotgun (WGS) entry which is preliminary data.</text>
</comment>
<organism evidence="1 2">
    <name type="scientific">Dreissena polymorpha</name>
    <name type="common">Zebra mussel</name>
    <name type="synonym">Mytilus polymorpha</name>
    <dbReference type="NCBI Taxonomy" id="45954"/>
    <lineage>
        <taxon>Eukaryota</taxon>
        <taxon>Metazoa</taxon>
        <taxon>Spiralia</taxon>
        <taxon>Lophotrochozoa</taxon>
        <taxon>Mollusca</taxon>
        <taxon>Bivalvia</taxon>
        <taxon>Autobranchia</taxon>
        <taxon>Heteroconchia</taxon>
        <taxon>Euheterodonta</taxon>
        <taxon>Imparidentia</taxon>
        <taxon>Neoheterodontei</taxon>
        <taxon>Myida</taxon>
        <taxon>Dreissenoidea</taxon>
        <taxon>Dreissenidae</taxon>
        <taxon>Dreissena</taxon>
    </lineage>
</organism>
<evidence type="ECO:0000313" key="2">
    <source>
        <dbReference type="Proteomes" id="UP000828390"/>
    </source>
</evidence>
<dbReference type="Proteomes" id="UP000828390">
    <property type="component" value="Unassembled WGS sequence"/>
</dbReference>
<sequence length="68" mass="7567">MATGSRVPSLSSNRPWPRSMKANPALYMLRQRIRKGLQLYSSELPELTMSTAKPAIKIMKCGDSVSDI</sequence>
<gene>
    <name evidence="1" type="ORF">DPMN_004653</name>
</gene>
<accession>A0A9D4MQP9</accession>
<proteinExistence type="predicted"/>
<dbReference type="AlphaFoldDB" id="A0A9D4MQP9"/>
<keyword evidence="2" id="KW-1185">Reference proteome</keyword>
<reference evidence="1" key="2">
    <citation type="submission" date="2020-11" db="EMBL/GenBank/DDBJ databases">
        <authorList>
            <person name="McCartney M.A."/>
            <person name="Auch B."/>
            <person name="Kono T."/>
            <person name="Mallez S."/>
            <person name="Becker A."/>
            <person name="Gohl D.M."/>
            <person name="Silverstein K.A.T."/>
            <person name="Koren S."/>
            <person name="Bechman K.B."/>
            <person name="Herman A."/>
            <person name="Abrahante J.E."/>
            <person name="Garbe J."/>
        </authorList>
    </citation>
    <scope>NUCLEOTIDE SEQUENCE</scope>
    <source>
        <strain evidence="1">Duluth1</strain>
        <tissue evidence="1">Whole animal</tissue>
    </source>
</reference>
<protein>
    <submittedName>
        <fullName evidence="1">Uncharacterized protein</fullName>
    </submittedName>
</protein>
<dbReference type="EMBL" id="JAIWYP010000001">
    <property type="protein sequence ID" value="KAH3880731.1"/>
    <property type="molecule type" value="Genomic_DNA"/>
</dbReference>